<evidence type="ECO:0000256" key="2">
    <source>
        <dbReference type="ARBA" id="ARBA00014420"/>
    </source>
</evidence>
<dbReference type="PIRSF" id="PIRSF003299">
    <property type="entry name" value="VirB8_PtlE"/>
    <property type="match status" value="1"/>
</dbReference>
<dbReference type="Gene3D" id="3.10.450.230">
    <property type="entry name" value="VirB8 protein"/>
    <property type="match status" value="1"/>
</dbReference>
<evidence type="ECO:0000259" key="8">
    <source>
        <dbReference type="Pfam" id="PF04335"/>
    </source>
</evidence>
<protein>
    <recommendedName>
        <fullName evidence="2">Type IV secretion system protein virB8</fullName>
    </recommendedName>
</protein>
<evidence type="ECO:0000256" key="5">
    <source>
        <dbReference type="ARBA" id="ARBA00023136"/>
    </source>
</evidence>
<comment type="similarity">
    <text evidence="1">Belongs to the virB8 family.</text>
</comment>
<organism evidence="9 10">
    <name type="scientific">Bartonella bilalgolemii</name>
    <dbReference type="NCBI Taxonomy" id="2942911"/>
    <lineage>
        <taxon>Bacteria</taxon>
        <taxon>Pseudomonadati</taxon>
        <taxon>Pseudomonadota</taxon>
        <taxon>Alphaproteobacteria</taxon>
        <taxon>Hyphomicrobiales</taxon>
        <taxon>Bartonellaceae</taxon>
        <taxon>Bartonella</taxon>
    </lineage>
</organism>
<keyword evidence="10" id="KW-1185">Reference proteome</keyword>
<keyword evidence="3 7" id="KW-0812">Transmembrane</keyword>
<dbReference type="RefSeq" id="WP_249677855.1">
    <property type="nucleotide sequence ID" value="NZ_JAMCOF010000014.1"/>
</dbReference>
<dbReference type="InterPro" id="IPR007430">
    <property type="entry name" value="VirB8"/>
</dbReference>
<accession>A0ABT0PB20</accession>
<dbReference type="InterPro" id="IPR026264">
    <property type="entry name" value="VirB8/PtlE"/>
</dbReference>
<evidence type="ECO:0000256" key="6">
    <source>
        <dbReference type="ARBA" id="ARBA00037847"/>
    </source>
</evidence>
<gene>
    <name evidence="9" type="ORF">M4Z11_06800</name>
</gene>
<reference evidence="9 10" key="1">
    <citation type="submission" date="2022-05" db="EMBL/GenBank/DDBJ databases">
        <title>Description of the Bartonella bilalgolemii sp. nov. Isolated from Apodemus uralensis (Pallas 1811).</title>
        <authorList>
            <person name="Zgheib R."/>
            <person name="Celebi B."/>
        </authorList>
    </citation>
    <scope>NUCLEOTIDE SEQUENCE [LARGE SCALE GENOMIC DNA]</scope>
    <source>
        <strain evidence="9 10">G70</strain>
    </source>
</reference>
<comment type="subcellular location">
    <subcellularLocation>
        <location evidence="6">Endomembrane system</location>
        <topology evidence="6">Single-pass membrane protein</topology>
    </subcellularLocation>
</comment>
<proteinExistence type="inferred from homology"/>
<dbReference type="Pfam" id="PF04335">
    <property type="entry name" value="VirB8"/>
    <property type="match status" value="1"/>
</dbReference>
<dbReference type="SUPFAM" id="SSF54427">
    <property type="entry name" value="NTF2-like"/>
    <property type="match status" value="1"/>
</dbReference>
<sequence length="223" mass="25552">MKSKDVKQYIAEARLFDQDRILTSRRITRASLIIAGVAVIAAITSSLAVIMLLPLKTVEPFVIRVDNSTGIVDVVNVLKDEPQNYDEAITRYFASKYIHAREEFNSKEIQNNFQIVSLLSSFEEQKRFAQWYGSSNPQSPQFLYKNAIVTTSIKSISFISKDIAQVRYYKTVRDNDNKESITHWVATLNFEYVNAPISTQNRLINPLGFMVHEYRTDPETVNS</sequence>
<evidence type="ECO:0000256" key="7">
    <source>
        <dbReference type="SAM" id="Phobius"/>
    </source>
</evidence>
<dbReference type="EMBL" id="JAMCOF010000014">
    <property type="protein sequence ID" value="MCL6230292.1"/>
    <property type="molecule type" value="Genomic_DNA"/>
</dbReference>
<dbReference type="InterPro" id="IPR032710">
    <property type="entry name" value="NTF2-like_dom_sf"/>
</dbReference>
<evidence type="ECO:0000256" key="4">
    <source>
        <dbReference type="ARBA" id="ARBA00022989"/>
    </source>
</evidence>
<name>A0ABT0PB20_9HYPH</name>
<dbReference type="CDD" id="cd16424">
    <property type="entry name" value="VirB8"/>
    <property type="match status" value="1"/>
</dbReference>
<evidence type="ECO:0000256" key="1">
    <source>
        <dbReference type="ARBA" id="ARBA00011070"/>
    </source>
</evidence>
<feature type="domain" description="Bacterial virulence protein VirB8" evidence="8">
    <location>
        <begin position="13"/>
        <end position="219"/>
    </location>
</feature>
<dbReference type="Proteomes" id="UP001523003">
    <property type="component" value="Unassembled WGS sequence"/>
</dbReference>
<comment type="caution">
    <text evidence="9">The sequence shown here is derived from an EMBL/GenBank/DDBJ whole genome shotgun (WGS) entry which is preliminary data.</text>
</comment>
<keyword evidence="5 7" id="KW-0472">Membrane</keyword>
<keyword evidence="4 7" id="KW-1133">Transmembrane helix</keyword>
<evidence type="ECO:0000313" key="9">
    <source>
        <dbReference type="EMBL" id="MCL6230292.1"/>
    </source>
</evidence>
<evidence type="ECO:0000313" key="10">
    <source>
        <dbReference type="Proteomes" id="UP001523003"/>
    </source>
</evidence>
<evidence type="ECO:0000256" key="3">
    <source>
        <dbReference type="ARBA" id="ARBA00022692"/>
    </source>
</evidence>
<feature type="transmembrane region" description="Helical" evidence="7">
    <location>
        <begin position="30"/>
        <end position="55"/>
    </location>
</feature>